<dbReference type="RefSeq" id="WP_092476019.1">
    <property type="nucleotide sequence ID" value="NZ_FOHN01000003.1"/>
</dbReference>
<dbReference type="OrthoDB" id="1897773at2"/>
<dbReference type="EMBL" id="FOHN01000003">
    <property type="protein sequence ID" value="SES77329.1"/>
    <property type="molecule type" value="Genomic_DNA"/>
</dbReference>
<keyword evidence="1" id="KW-0472">Membrane</keyword>
<evidence type="ECO:0008006" key="4">
    <source>
        <dbReference type="Google" id="ProtNLM"/>
    </source>
</evidence>
<dbReference type="STRING" id="29364.SAMN04487772_10332"/>
<evidence type="ECO:0000313" key="3">
    <source>
        <dbReference type="Proteomes" id="UP000199800"/>
    </source>
</evidence>
<reference evidence="2 3" key="1">
    <citation type="submission" date="2016-10" db="EMBL/GenBank/DDBJ databases">
        <authorList>
            <person name="de Groot N.N."/>
        </authorList>
    </citation>
    <scope>NUCLEOTIDE SEQUENCE [LARGE SCALE GENOMIC DNA]</scope>
    <source>
        <strain evidence="2 3">DSM 1801</strain>
    </source>
</reference>
<feature type="transmembrane region" description="Helical" evidence="1">
    <location>
        <begin position="341"/>
        <end position="366"/>
    </location>
</feature>
<keyword evidence="1" id="KW-1133">Transmembrane helix</keyword>
<accession>A0A1H9Z720</accession>
<evidence type="ECO:0000313" key="2">
    <source>
        <dbReference type="EMBL" id="SES77329.1"/>
    </source>
</evidence>
<dbReference type="AlphaFoldDB" id="A0A1H9Z720"/>
<feature type="transmembrane region" description="Helical" evidence="1">
    <location>
        <begin position="295"/>
        <end position="320"/>
    </location>
</feature>
<proteinExistence type="predicted"/>
<name>A0A1H9Z720_9FIRM</name>
<feature type="transmembrane region" description="Helical" evidence="1">
    <location>
        <begin position="16"/>
        <end position="40"/>
    </location>
</feature>
<sequence>MNRQVRFLFGDMKHTLFHFCINFMQLTAGLILCCYVLTIWHDFRIVKNQIRQATEYTEIYMLRDDTSYKKFDTIINEKVCLKKLGELYEYIQEEINNARNSSGFYLADSSMKFYYSADASIPKHVAEYDSITGTYHSLKLSVTANFFEIFHLDLDEVEKEDVEAFDFPYKEKQEIPVILGADFRTVYKKNAIIQDRDGLPYRVIGFLKKNSNYVAPDESRKLLSLDKVIITPQIIDKTDSLNIVRYIQNLYIMSDKREIADNIVDFSRSKGLFDLSVINFSYQLDCIISDTEDEIFINSVFMFIILLFTCVGIIGNLLQFITNNKKEFAINLLCGANRTDIIFRILLQILVMMVLGILTVFFLFGFTKSFCLTVLFAAVLTIAVMGYPVYWVKRQTITTMIRRSYE</sequence>
<keyword evidence="3" id="KW-1185">Reference proteome</keyword>
<dbReference type="Proteomes" id="UP000199800">
    <property type="component" value="Unassembled WGS sequence"/>
</dbReference>
<feature type="transmembrane region" description="Helical" evidence="1">
    <location>
        <begin position="372"/>
        <end position="392"/>
    </location>
</feature>
<keyword evidence="1" id="KW-0812">Transmembrane</keyword>
<organism evidence="2 3">
    <name type="scientific">[Clostridium] polysaccharolyticum</name>
    <dbReference type="NCBI Taxonomy" id="29364"/>
    <lineage>
        <taxon>Bacteria</taxon>
        <taxon>Bacillati</taxon>
        <taxon>Bacillota</taxon>
        <taxon>Clostridia</taxon>
        <taxon>Lachnospirales</taxon>
        <taxon>Lachnospiraceae</taxon>
    </lineage>
</organism>
<protein>
    <recommendedName>
        <fullName evidence="4">MacB-like core domain-containing protein</fullName>
    </recommendedName>
</protein>
<gene>
    <name evidence="2" type="ORF">SAMN04487772_10332</name>
</gene>
<evidence type="ECO:0000256" key="1">
    <source>
        <dbReference type="SAM" id="Phobius"/>
    </source>
</evidence>